<dbReference type="EMBL" id="AFWT01000002">
    <property type="protein sequence ID" value="EGV33752.1"/>
    <property type="molecule type" value="Genomic_DNA"/>
</dbReference>
<reference evidence="8 9" key="1">
    <citation type="submission" date="2011-06" db="EMBL/GenBank/DDBJ databases">
        <title>The draft genome of Thiorhodococcus drewsii AZ1.</title>
        <authorList>
            <consortium name="US DOE Joint Genome Institute (JGI-PGF)"/>
            <person name="Lucas S."/>
            <person name="Han J."/>
            <person name="Lapidus A."/>
            <person name="Cheng J.-F."/>
            <person name="Goodwin L."/>
            <person name="Pitluck S."/>
            <person name="Peters L."/>
            <person name="Land M.L."/>
            <person name="Hauser L."/>
            <person name="Vogl K."/>
            <person name="Liu Z."/>
            <person name="Imhoff J."/>
            <person name="Thiel V."/>
            <person name="Frigaard N.-U."/>
            <person name="Bryant D.A."/>
            <person name="Woyke T.J."/>
        </authorList>
    </citation>
    <scope>NUCLEOTIDE SEQUENCE [LARGE SCALE GENOMIC DNA]</scope>
    <source>
        <strain evidence="8 9">AZ1</strain>
    </source>
</reference>
<keyword evidence="9" id="KW-1185">Reference proteome</keyword>
<comment type="catalytic activity">
    <reaction evidence="1">
        <text>a beta-lactam + H2O = a substituted beta-amino acid</text>
        <dbReference type="Rhea" id="RHEA:20401"/>
        <dbReference type="ChEBI" id="CHEBI:15377"/>
        <dbReference type="ChEBI" id="CHEBI:35627"/>
        <dbReference type="ChEBI" id="CHEBI:140347"/>
        <dbReference type="EC" id="3.5.2.6"/>
    </reaction>
</comment>
<sequence>MSRFATLTLSALGILIAWRMLTFTPPNHQLTGAHTAAQDLFEGLVDSDLLVIAPDARLQPPPPDAALAAAWRSENPEPSAMQQVHDLYGTAAGISLQDQIGLWNRSRRLAAVRDNGASSGVTHAVWRAYGCKDDRLINTPALVDASFGYVHQGRLRLGFSPWTAVASTSDCIEWRGEFNAAKPLSLNVLYIGRFMDGMPEGRSIAYAPPPAWNNRPTPTCLDRNPQHTNQVGEWRIPASAWQRTPQGGWKLSATLRLHPARNPSLNAQGLQVGVSESKTQDEAAKCTPVWHSPRPGSGGAPAIWSVTTIDGVPLLDSELHPTPEAERLGLIPLVGYGPEDYYGLGAMLGAARPAGRLTLTLNSRLQTAANAALTKKLKELDTQDSRSAERRAALVLLRSDGAILAAAGHPQPPPLNQVTHWDLTAFSRIYPLANPLQMRAWEGVDRHQAAGSTLKPLIALAGLEASADRPQIGQMLRGLSVADFKRLTGLGLTSTRIDPYAGVEGGHPSGGRHTIKNFGGETLQNLLNPSPSRPRARCPGQTAPQYDLSVASALRESLNTWFSALALQLDGTAADRYQNDPRPLNQRPQPDLRLIGTMRQLGFGSSQSLLAAPPASLGDRSPQMSVDRIDLLGETPTPLRWIIAQSAIGQGVLVTPLRMATLAATLSDGAIVHPHLDAAWNADPVRLKAPTPLGLDLSLVRRGMRDVVQAGTAAKAFSETDPEIWCNTYAKTGTADVAQQQKTGQKEQYGTAWLIGWHQPPGGSDRLAFACMVTHTQGFGGDVCGSIVADLLSRIPDSPSDSDG</sequence>
<dbReference type="InterPro" id="IPR001460">
    <property type="entry name" value="PCN-bd_Tpept"/>
</dbReference>
<evidence type="ECO:0000256" key="2">
    <source>
        <dbReference type="ARBA" id="ARBA00007898"/>
    </source>
</evidence>
<evidence type="ECO:0000256" key="3">
    <source>
        <dbReference type="ARBA" id="ARBA00012865"/>
    </source>
</evidence>
<dbReference type="PANTHER" id="PTHR30627">
    <property type="entry name" value="PEPTIDOGLYCAN D,D-TRANSPEPTIDASE"/>
    <property type="match status" value="1"/>
</dbReference>
<dbReference type="GO" id="GO:0005886">
    <property type="term" value="C:plasma membrane"/>
    <property type="evidence" value="ECO:0007669"/>
    <property type="project" value="TreeGrafter"/>
</dbReference>
<proteinExistence type="inferred from homology"/>
<dbReference type="Pfam" id="PF00905">
    <property type="entry name" value="Transpeptidase"/>
    <property type="match status" value="1"/>
</dbReference>
<protein>
    <recommendedName>
        <fullName evidence="3">beta-lactamase</fullName>
        <ecNumber evidence="3">3.5.2.6</ecNumber>
    </recommendedName>
</protein>
<dbReference type="EC" id="3.5.2.6" evidence="3"/>
<evidence type="ECO:0000259" key="7">
    <source>
        <dbReference type="Pfam" id="PF00905"/>
    </source>
</evidence>
<feature type="domain" description="Penicillin-binding protein transpeptidase" evidence="7">
    <location>
        <begin position="546"/>
        <end position="792"/>
    </location>
</feature>
<comment type="similarity">
    <text evidence="2">Belongs to the class-D beta-lactamase family.</text>
</comment>
<evidence type="ECO:0000256" key="6">
    <source>
        <dbReference type="ARBA" id="ARBA00023251"/>
    </source>
</evidence>
<name>G2DWQ2_9GAMM</name>
<dbReference type="Gene3D" id="3.40.710.10">
    <property type="entry name" value="DD-peptidase/beta-lactamase superfamily"/>
    <property type="match status" value="1"/>
</dbReference>
<dbReference type="GO" id="GO:0071555">
    <property type="term" value="P:cell wall organization"/>
    <property type="evidence" value="ECO:0007669"/>
    <property type="project" value="TreeGrafter"/>
</dbReference>
<keyword evidence="4" id="KW-0732">Signal</keyword>
<dbReference type="Proteomes" id="UP000004200">
    <property type="component" value="Unassembled WGS sequence"/>
</dbReference>
<dbReference type="GO" id="GO:0008658">
    <property type="term" value="F:penicillin binding"/>
    <property type="evidence" value="ECO:0007669"/>
    <property type="project" value="InterPro"/>
</dbReference>
<dbReference type="InterPro" id="IPR012338">
    <property type="entry name" value="Beta-lactam/transpept-like"/>
</dbReference>
<gene>
    <name evidence="8" type="ORF">ThidrDRAFT_0441</name>
</gene>
<evidence type="ECO:0000256" key="4">
    <source>
        <dbReference type="ARBA" id="ARBA00022729"/>
    </source>
</evidence>
<accession>G2DWQ2</accession>
<keyword evidence="6" id="KW-0046">Antibiotic resistance</keyword>
<keyword evidence="5" id="KW-0378">Hydrolase</keyword>
<evidence type="ECO:0000256" key="1">
    <source>
        <dbReference type="ARBA" id="ARBA00001526"/>
    </source>
</evidence>
<dbReference type="InterPro" id="IPR050515">
    <property type="entry name" value="Beta-lactam/transpept"/>
</dbReference>
<dbReference type="PANTHER" id="PTHR30627:SF6">
    <property type="entry name" value="BETA-LACTAMASE YBXI-RELATED"/>
    <property type="match status" value="1"/>
</dbReference>
<dbReference type="OrthoDB" id="9766847at2"/>
<dbReference type="SUPFAM" id="SSF56601">
    <property type="entry name" value="beta-lactamase/transpeptidase-like"/>
    <property type="match status" value="1"/>
</dbReference>
<dbReference type="eggNOG" id="COG0768">
    <property type="taxonomic scope" value="Bacteria"/>
</dbReference>
<organism evidence="8 9">
    <name type="scientific">Thiorhodococcus drewsii AZ1</name>
    <dbReference type="NCBI Taxonomy" id="765913"/>
    <lineage>
        <taxon>Bacteria</taxon>
        <taxon>Pseudomonadati</taxon>
        <taxon>Pseudomonadota</taxon>
        <taxon>Gammaproteobacteria</taxon>
        <taxon>Chromatiales</taxon>
        <taxon>Chromatiaceae</taxon>
        <taxon>Thiorhodococcus</taxon>
    </lineage>
</organism>
<dbReference type="GO" id="GO:0046677">
    <property type="term" value="P:response to antibiotic"/>
    <property type="evidence" value="ECO:0007669"/>
    <property type="project" value="UniProtKB-KW"/>
</dbReference>
<evidence type="ECO:0000256" key="5">
    <source>
        <dbReference type="ARBA" id="ARBA00022801"/>
    </source>
</evidence>
<dbReference type="AlphaFoldDB" id="G2DWQ2"/>
<dbReference type="RefSeq" id="WP_007039157.1">
    <property type="nucleotide sequence ID" value="NZ_AFWT01000002.1"/>
</dbReference>
<evidence type="ECO:0000313" key="8">
    <source>
        <dbReference type="EMBL" id="EGV33752.1"/>
    </source>
</evidence>
<evidence type="ECO:0000313" key="9">
    <source>
        <dbReference type="Proteomes" id="UP000004200"/>
    </source>
</evidence>
<dbReference type="GO" id="GO:0008800">
    <property type="term" value="F:beta-lactamase activity"/>
    <property type="evidence" value="ECO:0007669"/>
    <property type="project" value="UniProtKB-EC"/>
</dbReference>
<dbReference type="STRING" id="765913.ThidrDRAFT_0441"/>
<comment type="caution">
    <text evidence="8">The sequence shown here is derived from an EMBL/GenBank/DDBJ whole genome shotgun (WGS) entry which is preliminary data.</text>
</comment>